<dbReference type="STRING" id="225359.A0A2S4PN21"/>
<evidence type="ECO:0000256" key="2">
    <source>
        <dbReference type="ARBA" id="ARBA00008017"/>
    </source>
</evidence>
<dbReference type="Pfam" id="PF00924">
    <property type="entry name" value="MS_channel_2nd"/>
    <property type="match status" value="1"/>
</dbReference>
<dbReference type="PANTHER" id="PTHR31323:SF14">
    <property type="entry name" value="MECHANOSENSITIVE ION CHANNEL PROTEIN MSY2"/>
    <property type="match status" value="1"/>
</dbReference>
<feature type="compositionally biased region" description="Polar residues" evidence="6">
    <location>
        <begin position="737"/>
        <end position="756"/>
    </location>
</feature>
<name>A0A2S4PN21_9PEZI</name>
<dbReference type="InterPro" id="IPR058650">
    <property type="entry name" value="Msy1/2-like"/>
</dbReference>
<evidence type="ECO:0000256" key="1">
    <source>
        <dbReference type="ARBA" id="ARBA00004127"/>
    </source>
</evidence>
<dbReference type="GO" id="GO:0005262">
    <property type="term" value="F:calcium channel activity"/>
    <property type="evidence" value="ECO:0007669"/>
    <property type="project" value="TreeGrafter"/>
</dbReference>
<gene>
    <name evidence="9" type="ORF">EPUL_006206</name>
</gene>
<evidence type="ECO:0000256" key="4">
    <source>
        <dbReference type="ARBA" id="ARBA00022989"/>
    </source>
</evidence>
<evidence type="ECO:0000256" key="6">
    <source>
        <dbReference type="SAM" id="MobiDB-lite"/>
    </source>
</evidence>
<dbReference type="PROSITE" id="PS50222">
    <property type="entry name" value="EF_HAND_2"/>
    <property type="match status" value="1"/>
</dbReference>
<keyword evidence="3 7" id="KW-0812">Transmembrane</keyword>
<dbReference type="PANTHER" id="PTHR31323">
    <property type="entry name" value="MECHANOSENSITIVE ION CHANNEL PROTEIN MSY2"/>
    <property type="match status" value="1"/>
</dbReference>
<feature type="non-terminal residue" evidence="9">
    <location>
        <position position="855"/>
    </location>
</feature>
<evidence type="ECO:0000259" key="8">
    <source>
        <dbReference type="PROSITE" id="PS50222"/>
    </source>
</evidence>
<feature type="domain" description="EF-hand" evidence="8">
    <location>
        <begin position="418"/>
        <end position="453"/>
    </location>
</feature>
<feature type="region of interest" description="Disordered" evidence="6">
    <location>
        <begin position="42"/>
        <end position="83"/>
    </location>
</feature>
<sequence>MSLDSQDLSRSTTLHSNHGIFSPGLQKVGHLMGMGSDTDSNFPLTKIQSSTTGARKPGEGTLNDFSQPETSKTNEKRSWSGRRKVKKLETRSVHVETNGEVVEVKRLGRIYGKIIRFSIIYRYIVYILPIAFLIAIPFLYFATFRPKDLFVNTGVRVYLFWAWIEITWLSFWGTKLLSKTIPQIFVTLCGVVSSGTRKYAAILHAVEIQLNLVSWAIISLATFTTFMHPALSNQIHQKHWISVVKNLLGASVVASLLYLAEKMFVQLISINYHRRSFDIRIKENKNCIRLLSYLYEASRTLFPTNCPEFLQEDSMINYSLKNKLSKSKHSRSGSATPMRLVGEIGKIGDRMTSAFGNIATEITGKQSYTIQSAHYVVSEALKSVDASEALAKRIWMSFVEEEHEALYPDDIKEVLGSARYEIAEECFCVLDEDANGDISLEEMIMKVVKTGRERKVIAASMRDVGQALRVLDQVLVTILLVIVIFTFIAFQNTSFLTTLATAGTTLLSLSFVFAATTQEFLGSCIFLFVKHPYDVGDRCDISNTTLVVERISLLFTIFKRIDTMRMVQIPNMVLNTLWIENTSRSKAMKEQIEIFISFDTPLEDIETLRSLMEIFVRNPENSRDFQPEVIMETTSVNSMDKLSLKIEIRHKSNWHNENVRAARHSKFMCALVTALRQVPIYRPGGDGDPLGGPKNPGYTVAVTDEWAANAVKKSSEEKKSKRLIPLSTEPKKDLDEQLQQKSTPESQLSDEINENQPKNKKNDDVQKSEESNKITGKSLGHEDNNQRLENIESLRQGLLKRQSTRGRRRVGEVMPSTLKQVNASSNTLAPILSSKFAARENLDLEKQVDIYPQGS</sequence>
<dbReference type="InterPro" id="IPR018247">
    <property type="entry name" value="EF_Hand_1_Ca_BS"/>
</dbReference>
<dbReference type="Pfam" id="PF25886">
    <property type="entry name" value="Msy1"/>
    <property type="match status" value="1"/>
</dbReference>
<keyword evidence="10" id="KW-1185">Reference proteome</keyword>
<evidence type="ECO:0000313" key="9">
    <source>
        <dbReference type="EMBL" id="POS83440.1"/>
    </source>
</evidence>
<dbReference type="InterPro" id="IPR002048">
    <property type="entry name" value="EF_hand_dom"/>
</dbReference>
<dbReference type="Gene3D" id="2.30.30.60">
    <property type="match status" value="1"/>
</dbReference>
<feature type="region of interest" description="Disordered" evidence="6">
    <location>
        <begin position="710"/>
        <end position="816"/>
    </location>
</feature>
<protein>
    <recommendedName>
        <fullName evidence="8">EF-hand domain-containing protein</fullName>
    </recommendedName>
</protein>
<comment type="subcellular location">
    <subcellularLocation>
        <location evidence="1">Endomembrane system</location>
        <topology evidence="1">Multi-pass membrane protein</topology>
    </subcellularLocation>
</comment>
<dbReference type="OrthoDB" id="544685at2759"/>
<dbReference type="GO" id="GO:0005509">
    <property type="term" value="F:calcium ion binding"/>
    <property type="evidence" value="ECO:0007669"/>
    <property type="project" value="InterPro"/>
</dbReference>
<dbReference type="AlphaFoldDB" id="A0A2S4PN21"/>
<dbReference type="InterPro" id="IPR023408">
    <property type="entry name" value="MscS_beta-dom_sf"/>
</dbReference>
<feature type="transmembrane region" description="Helical" evidence="7">
    <location>
        <begin position="470"/>
        <end position="490"/>
    </location>
</feature>
<dbReference type="PIRSF" id="PIRSF017209">
    <property type="entry name" value="Memb_At2g17000_prd"/>
    <property type="match status" value="1"/>
</dbReference>
<evidence type="ECO:0000313" key="10">
    <source>
        <dbReference type="Proteomes" id="UP000237438"/>
    </source>
</evidence>
<dbReference type="SUPFAM" id="SSF50182">
    <property type="entry name" value="Sm-like ribonucleoproteins"/>
    <property type="match status" value="1"/>
</dbReference>
<keyword evidence="4 7" id="KW-1133">Transmembrane helix</keyword>
<feature type="transmembrane region" description="Helical" evidence="7">
    <location>
        <begin position="495"/>
        <end position="515"/>
    </location>
</feature>
<feature type="region of interest" description="Disordered" evidence="6">
    <location>
        <begin position="1"/>
        <end position="20"/>
    </location>
</feature>
<dbReference type="InterPro" id="IPR006685">
    <property type="entry name" value="MscS_channel_2nd"/>
</dbReference>
<comment type="caution">
    <text evidence="9">The sequence shown here is derived from an EMBL/GenBank/DDBJ whole genome shotgun (WGS) entry which is preliminary data.</text>
</comment>
<dbReference type="GO" id="GO:0016020">
    <property type="term" value="C:membrane"/>
    <property type="evidence" value="ECO:0007669"/>
    <property type="project" value="UniProtKB-SubCell"/>
</dbReference>
<comment type="similarity">
    <text evidence="2">Belongs to the MscS (TC 1.A.23) family.</text>
</comment>
<feature type="transmembrane region" description="Helical" evidence="7">
    <location>
        <begin position="123"/>
        <end position="143"/>
    </location>
</feature>
<dbReference type="PROSITE" id="PS00018">
    <property type="entry name" value="EF_HAND_1"/>
    <property type="match status" value="1"/>
</dbReference>
<dbReference type="InterPro" id="IPR016688">
    <property type="entry name" value="MscS-like_plants/fungi"/>
</dbReference>
<evidence type="ECO:0000256" key="3">
    <source>
        <dbReference type="ARBA" id="ARBA00022692"/>
    </source>
</evidence>
<dbReference type="Proteomes" id="UP000237438">
    <property type="component" value="Unassembled WGS sequence"/>
</dbReference>
<evidence type="ECO:0000256" key="5">
    <source>
        <dbReference type="ARBA" id="ARBA00023136"/>
    </source>
</evidence>
<proteinExistence type="inferred from homology"/>
<evidence type="ECO:0000256" key="7">
    <source>
        <dbReference type="SAM" id="Phobius"/>
    </source>
</evidence>
<dbReference type="EMBL" id="PEDP01001583">
    <property type="protein sequence ID" value="POS83440.1"/>
    <property type="molecule type" value="Genomic_DNA"/>
</dbReference>
<dbReference type="InterPro" id="IPR010920">
    <property type="entry name" value="LSM_dom_sf"/>
</dbReference>
<feature type="compositionally biased region" description="Polar residues" evidence="6">
    <location>
        <begin position="42"/>
        <end position="53"/>
    </location>
</feature>
<accession>A0A2S4PN21</accession>
<feature type="compositionally biased region" description="Polar residues" evidence="6">
    <location>
        <begin position="1"/>
        <end position="16"/>
    </location>
</feature>
<organism evidence="9 10">
    <name type="scientific">Erysiphe pulchra</name>
    <dbReference type="NCBI Taxonomy" id="225359"/>
    <lineage>
        <taxon>Eukaryota</taxon>
        <taxon>Fungi</taxon>
        <taxon>Dikarya</taxon>
        <taxon>Ascomycota</taxon>
        <taxon>Pezizomycotina</taxon>
        <taxon>Leotiomycetes</taxon>
        <taxon>Erysiphales</taxon>
        <taxon>Erysiphaceae</taxon>
        <taxon>Erysiphe</taxon>
    </lineage>
</organism>
<keyword evidence="5 7" id="KW-0472">Membrane</keyword>
<dbReference type="GO" id="GO:0006874">
    <property type="term" value="P:intracellular calcium ion homeostasis"/>
    <property type="evidence" value="ECO:0007669"/>
    <property type="project" value="TreeGrafter"/>
</dbReference>
<reference evidence="9 10" key="1">
    <citation type="submission" date="2017-10" db="EMBL/GenBank/DDBJ databases">
        <title>Development of genomic resources for the powdery mildew, Erysiphe pulchra.</title>
        <authorList>
            <person name="Wadl P.A."/>
            <person name="Mack B.M."/>
            <person name="Moore G."/>
            <person name="Beltz S.B."/>
        </authorList>
    </citation>
    <scope>NUCLEOTIDE SEQUENCE [LARGE SCALE GENOMIC DNA]</scope>
    <source>
        <strain evidence="9">Cflorida</strain>
    </source>
</reference>
<feature type="compositionally biased region" description="Basic and acidic residues" evidence="6">
    <location>
        <begin position="779"/>
        <end position="792"/>
    </location>
</feature>
<feature type="compositionally biased region" description="Basic and acidic residues" evidence="6">
    <location>
        <begin position="760"/>
        <end position="772"/>
    </location>
</feature>